<dbReference type="Gene3D" id="2.120.10.10">
    <property type="match status" value="1"/>
</dbReference>
<dbReference type="HOGENOM" id="CLU_312100_0_0_4"/>
<evidence type="ECO:0000313" key="2">
    <source>
        <dbReference type="Proteomes" id="UP000028782"/>
    </source>
</evidence>
<name>A0A076PFM8_COMTE</name>
<protein>
    <submittedName>
        <fullName evidence="1">Uncharacterized protein</fullName>
    </submittedName>
</protein>
<reference evidence="1 2" key="1">
    <citation type="journal article" date="2014" name="Genome Announc.">
        <title>Complete Genome Sequence of Polychlorinated Biphenyl Degrader Comamonas testosteroni TK102 (NBRC 109938).</title>
        <authorList>
            <person name="Fukuda K."/>
            <person name="Hosoyama A."/>
            <person name="Tsuchikane K."/>
            <person name="Ohji S."/>
            <person name="Yamazoe A."/>
            <person name="Fujita N."/>
            <person name="Shintani M."/>
            <person name="Kimbara K."/>
        </authorList>
    </citation>
    <scope>NUCLEOTIDE SEQUENCE [LARGE SCALE GENOMIC DNA]</scope>
    <source>
        <strain evidence="1">TK102</strain>
    </source>
</reference>
<dbReference type="Gene3D" id="2.160.20.10">
    <property type="entry name" value="Single-stranded right-handed beta-helix, Pectin lyase-like"/>
    <property type="match status" value="1"/>
</dbReference>
<dbReference type="SUPFAM" id="SSF50939">
    <property type="entry name" value="Sialidases"/>
    <property type="match status" value="1"/>
</dbReference>
<dbReference type="Proteomes" id="UP000028782">
    <property type="component" value="Chromosome"/>
</dbReference>
<dbReference type="InterPro" id="IPR012334">
    <property type="entry name" value="Pectin_lyas_fold"/>
</dbReference>
<gene>
    <name evidence="1" type="ORF">O987_07145</name>
</gene>
<dbReference type="InterPro" id="IPR036278">
    <property type="entry name" value="Sialidase_sf"/>
</dbReference>
<organism evidence="1 2">
    <name type="scientific">Comamonas testosteroni TK102</name>
    <dbReference type="NCBI Taxonomy" id="1392005"/>
    <lineage>
        <taxon>Bacteria</taxon>
        <taxon>Pseudomonadati</taxon>
        <taxon>Pseudomonadota</taxon>
        <taxon>Betaproteobacteria</taxon>
        <taxon>Burkholderiales</taxon>
        <taxon>Comamonadaceae</taxon>
        <taxon>Comamonas</taxon>
    </lineage>
</organism>
<sequence>MTTYHTGNPLGSEDPRDLFDNAQNLDRAANSQSDEVWVDRKGAVRKTWHGIEQQAQLDIGQAVAQATEEAGSYRDQAQEARDGAVAAASAVGPVKAFETYAQAEQGLTELNEGDIVEVLRDEMRHSSRTRYRVDQGALTFLIALEQFQPGFPGAVSRPVQSKLEEVAISAADIGTTGDGTTDDTARFTVLEGHVTGRPVDLLGRTYSVTALPNGNDYFNGAFLVGGRYIPQHNLPQAHPWANPAPHFKAISAGYDAVRGLNAAFLPLPSTVPVAYRSQGLLIWREGRYHTFETTSSIKMARTFDAGSTLFDEKVIFKDPAGLDARNMNFAFMGGTRIGVFAGRYSASAPSAQYAPVFLYSDDWGTTWSSAILTLPEGALGGSPCSPSADGGVIHHYPASVGGHDTDGWITYVYGQTGSNTATGYFVTLDNGLSWTYGSIFSHAGPERLTETSVCRVGSEDKWLMVMRDNRVATAPAYLVSTSTNMVDWAPWAASASAAGRNPPALIYDRGSFYLFAPSRQAREILMDRGSQLLYMKVNARAAFEDPIGVWNTPWRDLGTMTYWPTGPLYMHCDERGRWWGLFQTGETGQAGADQDSLQMVLISNSPTVAADVKEVVRLIPKRNIFVNGDFQIWNEGTTRNSAAGRVFGPERWSLGRTSSPSTGVTVSQVAGVKRRFATRIQRAAGDTNAAGAINFGYTFEQDETVEYAGKAITIGFDIRRGAGMDSGIFVRFGYSTSASEQAVTALNGAFTTSNVTVSDLAVPVDSYSRHALLRYDIPPDAKQMRFSVLMTGGASVAGAEHWIDIEGFYGVLGQVDSQPLPRSVAEDSILCARHCNKTYGAPDAPGAVSDAGALQERSRGTEASAAVNMAWRFPVSMRAKPTVTVFSTTGTSGNLRNVTSGADVAAIADAIGQSGVIIINNAAVTSGAICRVHALATARL</sequence>
<dbReference type="RefSeq" id="WP_144244901.1">
    <property type="nucleotide sequence ID" value="NZ_CP006704.1"/>
</dbReference>
<dbReference type="KEGG" id="ctes:O987_07145"/>
<dbReference type="CDD" id="cd15482">
    <property type="entry name" value="Sialidase_non-viral"/>
    <property type="match status" value="1"/>
</dbReference>
<dbReference type="EMBL" id="CP006704">
    <property type="protein sequence ID" value="AIJ45574.1"/>
    <property type="molecule type" value="Genomic_DNA"/>
</dbReference>
<evidence type="ECO:0000313" key="1">
    <source>
        <dbReference type="EMBL" id="AIJ45574.1"/>
    </source>
</evidence>
<accession>A0A076PFM8</accession>
<proteinExistence type="predicted"/>
<dbReference type="AlphaFoldDB" id="A0A076PFM8"/>